<organism evidence="2 3">
    <name type="scientific">Falsiruegeria litorea R37</name>
    <dbReference type="NCBI Taxonomy" id="1200284"/>
    <lineage>
        <taxon>Bacteria</taxon>
        <taxon>Pseudomonadati</taxon>
        <taxon>Pseudomonadota</taxon>
        <taxon>Alphaproteobacteria</taxon>
        <taxon>Rhodobacterales</taxon>
        <taxon>Roseobacteraceae</taxon>
        <taxon>Falsiruegeria</taxon>
    </lineage>
</organism>
<dbReference type="SUPFAM" id="SSF54593">
    <property type="entry name" value="Glyoxalase/Bleomycin resistance protein/Dihydroxybiphenyl dioxygenase"/>
    <property type="match status" value="1"/>
</dbReference>
<gene>
    <name evidence="2" type="ORF">TRL7639_02134</name>
</gene>
<reference evidence="2 3" key="1">
    <citation type="submission" date="2017-03" db="EMBL/GenBank/DDBJ databases">
        <authorList>
            <person name="Afonso C.L."/>
            <person name="Miller P.J."/>
            <person name="Scott M.A."/>
            <person name="Spackman E."/>
            <person name="Goraichik I."/>
            <person name="Dimitrov K.M."/>
            <person name="Suarez D.L."/>
            <person name="Swayne D.E."/>
        </authorList>
    </citation>
    <scope>NUCLEOTIDE SEQUENCE [LARGE SCALE GENOMIC DNA]</scope>
    <source>
        <strain evidence="2 3">CECT 7639</strain>
    </source>
</reference>
<dbReference type="InterPro" id="IPR052164">
    <property type="entry name" value="Anthracycline_SecMetBiosynth"/>
</dbReference>
<dbReference type="PANTHER" id="PTHR33993:SF14">
    <property type="entry name" value="GB|AAF24581.1"/>
    <property type="match status" value="1"/>
</dbReference>
<feature type="domain" description="VOC" evidence="1">
    <location>
        <begin position="35"/>
        <end position="148"/>
    </location>
</feature>
<dbReference type="PROSITE" id="PS51819">
    <property type="entry name" value="VOC"/>
    <property type="match status" value="1"/>
</dbReference>
<proteinExistence type="predicted"/>
<evidence type="ECO:0000259" key="1">
    <source>
        <dbReference type="PROSITE" id="PS51819"/>
    </source>
</evidence>
<dbReference type="PANTHER" id="PTHR33993">
    <property type="entry name" value="GLYOXALASE-RELATED"/>
    <property type="match status" value="1"/>
</dbReference>
<protein>
    <submittedName>
        <fullName evidence="2">27 kDa antigen Cfp30B</fullName>
    </submittedName>
</protein>
<name>A0A1Y5SIM0_9RHOB</name>
<dbReference type="Gene3D" id="3.10.180.10">
    <property type="entry name" value="2,3-Dihydroxybiphenyl 1,2-Dioxygenase, domain 1"/>
    <property type="match status" value="2"/>
</dbReference>
<sequence length="275" mass="29397">MLAVLQTTLRAMMLLCLPLIIACTPVMRSEKTPGSFAWFDLITDVPAVSQSFYSRLFGWQFAQGRTDNIQLITNGRILVGGMVTIEDTNEQTPETRWQPVLSVTDTAAASTRAQTSGGQQIGSIFAGPNGTLAAVRDPGGAPVTLYDGTEGIPLGSEPPPGSWVWVDLLTPDPGAAETFYRNVSGFETRVGDRSDTGKFRVFTSDGKDRGGLIRVSRKQASHMWLPYVLVENLGDTIDMATKLGARLAVRGGDLAILIDPAGAAFGIAQRPAAPK</sequence>
<dbReference type="Pfam" id="PF18029">
    <property type="entry name" value="Glyoxalase_6"/>
    <property type="match status" value="1"/>
</dbReference>
<dbReference type="EMBL" id="FWFO01000001">
    <property type="protein sequence ID" value="SLN41658.1"/>
    <property type="molecule type" value="Genomic_DNA"/>
</dbReference>
<dbReference type="OrthoDB" id="9793039at2"/>
<dbReference type="InterPro" id="IPR029068">
    <property type="entry name" value="Glyas_Bleomycin-R_OHBP_Dase"/>
</dbReference>
<keyword evidence="3" id="KW-1185">Reference proteome</keyword>
<evidence type="ECO:0000313" key="3">
    <source>
        <dbReference type="Proteomes" id="UP000193077"/>
    </source>
</evidence>
<dbReference type="AlphaFoldDB" id="A0A1Y5SIM0"/>
<evidence type="ECO:0000313" key="2">
    <source>
        <dbReference type="EMBL" id="SLN41658.1"/>
    </source>
</evidence>
<dbReference type="Proteomes" id="UP000193077">
    <property type="component" value="Unassembled WGS sequence"/>
</dbReference>
<accession>A0A1Y5SIM0</accession>
<dbReference type="InterPro" id="IPR041581">
    <property type="entry name" value="Glyoxalase_6"/>
</dbReference>
<dbReference type="InterPro" id="IPR037523">
    <property type="entry name" value="VOC_core"/>
</dbReference>